<dbReference type="GO" id="GO:0050661">
    <property type="term" value="F:NADP binding"/>
    <property type="evidence" value="ECO:0007669"/>
    <property type="project" value="InterPro"/>
</dbReference>
<evidence type="ECO:0000256" key="6">
    <source>
        <dbReference type="RuleBase" id="RU361177"/>
    </source>
</evidence>
<sequence>MVERIAIIGAGISGLLACKYTLSKGLTPIVFESQDEVGGVWTKTIRTTKLQTPKSLYQFSDFPWPPSLVQNFPTQSQVLEYIQSYAHHHGLHSHIKLNTRVISLSYDGPSEEEMQTWTFWGGTGKPFGPNGKWKVTVQDTGSLHTEVHLVDFVIMCAGKYSDFPNIPEFPPDKGSEVFQGKVIHSMEYSAMDYASAVKLVQGMRVAVVGFQKSGMDISMECSSANGTKQPCTLLYRTEHWNMPDFLPWGVPLAYLYQNRFSELLVHKPGQGILLSLLATFLSPLRWGVSKFVESHIKKKLRLAKHGMVPKHSFLKELNSCSMATVPEGFFDRVEDGSIIMKKAERFSFCSEGILIEGETEPLKIDLLVLATGFKGVRKLKATFTSPTFQDLMDKDTRLPLYRECIHPRIPQLAFIGVSESIANLFTSEMTCRWLAELLDGTFKLPSITEMEKDVCQWNNYMKQSLGESYSRSCLGAVQIWYNDQLCKDMGWKPHRKKGPFRNCLSRMDLWIILNYVMISAASIRITF</sequence>
<comment type="caution">
    <text evidence="7">The sequence shown here is derived from an EMBL/GenBank/DDBJ whole genome shotgun (WGS) entry which is preliminary data.</text>
</comment>
<dbReference type="InterPro" id="IPR036188">
    <property type="entry name" value="FAD/NAD-bd_sf"/>
</dbReference>
<evidence type="ECO:0000313" key="7">
    <source>
        <dbReference type="EMBL" id="KAL0291467.1"/>
    </source>
</evidence>
<name>A0AAW2JAQ8_SESRA</name>
<reference evidence="7" key="1">
    <citation type="submission" date="2020-06" db="EMBL/GenBank/DDBJ databases">
        <authorList>
            <person name="Li T."/>
            <person name="Hu X."/>
            <person name="Zhang T."/>
            <person name="Song X."/>
            <person name="Zhang H."/>
            <person name="Dai N."/>
            <person name="Sheng W."/>
            <person name="Hou X."/>
            <person name="Wei L."/>
        </authorList>
    </citation>
    <scope>NUCLEOTIDE SEQUENCE</scope>
    <source>
        <strain evidence="7">G02</strain>
        <tissue evidence="7">Leaf</tissue>
    </source>
</reference>
<comment type="similarity">
    <text evidence="1 6">Belongs to the FMO family.</text>
</comment>
<dbReference type="Pfam" id="PF00743">
    <property type="entry name" value="FMO-like"/>
    <property type="match status" value="1"/>
</dbReference>
<keyword evidence="3 6" id="KW-0274">FAD</keyword>
<comment type="cofactor">
    <cofactor evidence="6">
        <name>FAD</name>
        <dbReference type="ChEBI" id="CHEBI:57692"/>
    </cofactor>
</comment>
<accession>A0AAW2JAQ8</accession>
<evidence type="ECO:0000256" key="5">
    <source>
        <dbReference type="ARBA" id="ARBA00023002"/>
    </source>
</evidence>
<dbReference type="EMBL" id="JACGWJ010000532">
    <property type="protein sequence ID" value="KAL0291467.1"/>
    <property type="molecule type" value="Genomic_DNA"/>
</dbReference>
<evidence type="ECO:0000256" key="4">
    <source>
        <dbReference type="ARBA" id="ARBA00022857"/>
    </source>
</evidence>
<dbReference type="PANTHER" id="PTHR23023">
    <property type="entry name" value="DIMETHYLANILINE MONOOXYGENASE"/>
    <property type="match status" value="1"/>
</dbReference>
<evidence type="ECO:0000256" key="1">
    <source>
        <dbReference type="ARBA" id="ARBA00009183"/>
    </source>
</evidence>
<dbReference type="InterPro" id="IPR020946">
    <property type="entry name" value="Flavin_mOase-like"/>
</dbReference>
<evidence type="ECO:0000256" key="3">
    <source>
        <dbReference type="ARBA" id="ARBA00022827"/>
    </source>
</evidence>
<dbReference type="PRINTS" id="PR00370">
    <property type="entry name" value="FMOXYGENASE"/>
</dbReference>
<protein>
    <recommendedName>
        <fullName evidence="6">Flavin-containing monooxygenase</fullName>
        <ecNumber evidence="6">1.-.-.-</ecNumber>
    </recommendedName>
</protein>
<reference evidence="7" key="2">
    <citation type="journal article" date="2024" name="Plant">
        <title>Genomic evolution and insights into agronomic trait innovations of Sesamum species.</title>
        <authorList>
            <person name="Miao H."/>
            <person name="Wang L."/>
            <person name="Qu L."/>
            <person name="Liu H."/>
            <person name="Sun Y."/>
            <person name="Le M."/>
            <person name="Wang Q."/>
            <person name="Wei S."/>
            <person name="Zheng Y."/>
            <person name="Lin W."/>
            <person name="Duan Y."/>
            <person name="Cao H."/>
            <person name="Xiong S."/>
            <person name="Wang X."/>
            <person name="Wei L."/>
            <person name="Li C."/>
            <person name="Ma Q."/>
            <person name="Ju M."/>
            <person name="Zhao R."/>
            <person name="Li G."/>
            <person name="Mu C."/>
            <person name="Tian Q."/>
            <person name="Mei H."/>
            <person name="Zhang T."/>
            <person name="Gao T."/>
            <person name="Zhang H."/>
        </authorList>
    </citation>
    <scope>NUCLEOTIDE SEQUENCE</scope>
    <source>
        <strain evidence="7">G02</strain>
    </source>
</reference>
<gene>
    <name evidence="7" type="ORF">Sradi_7025000</name>
</gene>
<dbReference type="PIRSF" id="PIRSF000332">
    <property type="entry name" value="FMO"/>
    <property type="match status" value="1"/>
</dbReference>
<keyword evidence="5 6" id="KW-0560">Oxidoreductase</keyword>
<proteinExistence type="inferred from homology"/>
<dbReference type="InterPro" id="IPR000960">
    <property type="entry name" value="Flavin_mOase"/>
</dbReference>
<dbReference type="EC" id="1.-.-.-" evidence="6"/>
<dbReference type="AlphaFoldDB" id="A0AAW2JAQ8"/>
<dbReference type="InterPro" id="IPR050346">
    <property type="entry name" value="FMO-like"/>
</dbReference>
<dbReference type="PROSITE" id="PS51257">
    <property type="entry name" value="PROKAR_LIPOPROTEIN"/>
    <property type="match status" value="1"/>
</dbReference>
<dbReference type="FunFam" id="3.50.50.60:FF:000403">
    <property type="entry name" value="Flavin-containing monooxygenase"/>
    <property type="match status" value="1"/>
</dbReference>
<dbReference type="Gene3D" id="3.50.50.60">
    <property type="entry name" value="FAD/NAD(P)-binding domain"/>
    <property type="match status" value="2"/>
</dbReference>
<dbReference type="GO" id="GO:0050660">
    <property type="term" value="F:flavin adenine dinucleotide binding"/>
    <property type="evidence" value="ECO:0007669"/>
    <property type="project" value="InterPro"/>
</dbReference>
<keyword evidence="6 7" id="KW-0503">Monooxygenase</keyword>
<keyword evidence="2 6" id="KW-0285">Flavoprotein</keyword>
<keyword evidence="4" id="KW-0521">NADP</keyword>
<dbReference type="GO" id="GO:0004499">
    <property type="term" value="F:N,N-dimethylaniline monooxygenase activity"/>
    <property type="evidence" value="ECO:0007669"/>
    <property type="project" value="InterPro"/>
</dbReference>
<dbReference type="FunFam" id="3.50.50.60:FF:000169">
    <property type="entry name" value="Flavin-containing monooxygenase"/>
    <property type="match status" value="1"/>
</dbReference>
<organism evidence="7">
    <name type="scientific">Sesamum radiatum</name>
    <name type="common">Black benniseed</name>
    <dbReference type="NCBI Taxonomy" id="300843"/>
    <lineage>
        <taxon>Eukaryota</taxon>
        <taxon>Viridiplantae</taxon>
        <taxon>Streptophyta</taxon>
        <taxon>Embryophyta</taxon>
        <taxon>Tracheophyta</taxon>
        <taxon>Spermatophyta</taxon>
        <taxon>Magnoliopsida</taxon>
        <taxon>eudicotyledons</taxon>
        <taxon>Gunneridae</taxon>
        <taxon>Pentapetalae</taxon>
        <taxon>asterids</taxon>
        <taxon>lamiids</taxon>
        <taxon>Lamiales</taxon>
        <taxon>Pedaliaceae</taxon>
        <taxon>Sesamum</taxon>
    </lineage>
</organism>
<evidence type="ECO:0000256" key="2">
    <source>
        <dbReference type="ARBA" id="ARBA00022630"/>
    </source>
</evidence>
<dbReference type="SUPFAM" id="SSF51905">
    <property type="entry name" value="FAD/NAD(P)-binding domain"/>
    <property type="match status" value="2"/>
</dbReference>